<name>A0A3D1JDS4_9CHLR</name>
<evidence type="ECO:0000256" key="5">
    <source>
        <dbReference type="ARBA" id="ARBA00022723"/>
    </source>
</evidence>
<dbReference type="InterPro" id="IPR051272">
    <property type="entry name" value="RIO-type_Ser/Thr_kinase"/>
</dbReference>
<reference evidence="13 14" key="1">
    <citation type="journal article" date="2018" name="Nat. Biotechnol.">
        <title>A standardized bacterial taxonomy based on genome phylogeny substantially revises the tree of life.</title>
        <authorList>
            <person name="Parks D.H."/>
            <person name="Chuvochina M."/>
            <person name="Waite D.W."/>
            <person name="Rinke C."/>
            <person name="Skarshewski A."/>
            <person name="Chaumeil P.A."/>
            <person name="Hugenholtz P."/>
        </authorList>
    </citation>
    <scope>NUCLEOTIDE SEQUENCE [LARGE SCALE GENOMIC DNA]</scope>
    <source>
        <strain evidence="13">UBA8781</strain>
    </source>
</reference>
<evidence type="ECO:0000259" key="12">
    <source>
        <dbReference type="PROSITE" id="PS50011"/>
    </source>
</evidence>
<dbReference type="SUPFAM" id="SSF56112">
    <property type="entry name" value="Protein kinase-like (PK-like)"/>
    <property type="match status" value="1"/>
</dbReference>
<dbReference type="OrthoDB" id="9795258at2"/>
<evidence type="ECO:0000256" key="3">
    <source>
        <dbReference type="ARBA" id="ARBA00022527"/>
    </source>
</evidence>
<dbReference type="Pfam" id="PF01163">
    <property type="entry name" value="RIO1"/>
    <property type="match status" value="1"/>
</dbReference>
<evidence type="ECO:0000256" key="1">
    <source>
        <dbReference type="ARBA" id="ARBA00009196"/>
    </source>
</evidence>
<keyword evidence="5" id="KW-0479">Metal-binding</keyword>
<comment type="catalytic activity">
    <reaction evidence="10">
        <text>L-threonyl-[protein] + ATP = O-phospho-L-threonyl-[protein] + ADP + H(+)</text>
        <dbReference type="Rhea" id="RHEA:46608"/>
        <dbReference type="Rhea" id="RHEA-COMP:11060"/>
        <dbReference type="Rhea" id="RHEA-COMP:11605"/>
        <dbReference type="ChEBI" id="CHEBI:15378"/>
        <dbReference type="ChEBI" id="CHEBI:30013"/>
        <dbReference type="ChEBI" id="CHEBI:30616"/>
        <dbReference type="ChEBI" id="CHEBI:61977"/>
        <dbReference type="ChEBI" id="CHEBI:456216"/>
        <dbReference type="EC" id="2.7.11.1"/>
    </reaction>
</comment>
<dbReference type="AlphaFoldDB" id="A0A3D1JDS4"/>
<organism evidence="13 14">
    <name type="scientific">Anaerolinea thermolimosa</name>
    <dbReference type="NCBI Taxonomy" id="229919"/>
    <lineage>
        <taxon>Bacteria</taxon>
        <taxon>Bacillati</taxon>
        <taxon>Chloroflexota</taxon>
        <taxon>Anaerolineae</taxon>
        <taxon>Anaerolineales</taxon>
        <taxon>Anaerolineaceae</taxon>
        <taxon>Anaerolinea</taxon>
    </lineage>
</organism>
<comment type="catalytic activity">
    <reaction evidence="11">
        <text>L-seryl-[protein] + ATP = O-phospho-L-seryl-[protein] + ADP + H(+)</text>
        <dbReference type="Rhea" id="RHEA:17989"/>
        <dbReference type="Rhea" id="RHEA-COMP:9863"/>
        <dbReference type="Rhea" id="RHEA-COMP:11604"/>
        <dbReference type="ChEBI" id="CHEBI:15378"/>
        <dbReference type="ChEBI" id="CHEBI:29999"/>
        <dbReference type="ChEBI" id="CHEBI:30616"/>
        <dbReference type="ChEBI" id="CHEBI:83421"/>
        <dbReference type="ChEBI" id="CHEBI:456216"/>
        <dbReference type="EC" id="2.7.11.1"/>
    </reaction>
</comment>
<evidence type="ECO:0000256" key="2">
    <source>
        <dbReference type="ARBA" id="ARBA00012513"/>
    </source>
</evidence>
<dbReference type="GO" id="GO:0005524">
    <property type="term" value="F:ATP binding"/>
    <property type="evidence" value="ECO:0007669"/>
    <property type="project" value="UniProtKB-KW"/>
</dbReference>
<dbReference type="InterPro" id="IPR018934">
    <property type="entry name" value="RIO_dom"/>
</dbReference>
<evidence type="ECO:0000256" key="11">
    <source>
        <dbReference type="ARBA" id="ARBA00048679"/>
    </source>
</evidence>
<dbReference type="Gene3D" id="1.10.510.10">
    <property type="entry name" value="Transferase(Phosphotransferase) domain 1"/>
    <property type="match status" value="1"/>
</dbReference>
<dbReference type="EC" id="2.7.11.1" evidence="2"/>
<evidence type="ECO:0000256" key="4">
    <source>
        <dbReference type="ARBA" id="ARBA00022679"/>
    </source>
</evidence>
<dbReference type="Gene3D" id="3.30.200.20">
    <property type="entry name" value="Phosphorylase Kinase, domain 1"/>
    <property type="match status" value="1"/>
</dbReference>
<evidence type="ECO:0000313" key="13">
    <source>
        <dbReference type="EMBL" id="HCE16740.1"/>
    </source>
</evidence>
<comment type="similarity">
    <text evidence="1">Belongs to the protein kinase superfamily. RIO-type Ser/Thr kinase family.</text>
</comment>
<keyword evidence="3" id="KW-0723">Serine/threonine-protein kinase</keyword>
<dbReference type="RefSeq" id="WP_062190469.1">
    <property type="nucleotide sequence ID" value="NZ_DF967965.1"/>
</dbReference>
<dbReference type="PANTHER" id="PTHR45723">
    <property type="entry name" value="SERINE/THREONINE-PROTEIN KINASE RIO1"/>
    <property type="match status" value="1"/>
</dbReference>
<dbReference type="GO" id="GO:0046872">
    <property type="term" value="F:metal ion binding"/>
    <property type="evidence" value="ECO:0007669"/>
    <property type="project" value="UniProtKB-KW"/>
</dbReference>
<evidence type="ECO:0000256" key="9">
    <source>
        <dbReference type="ARBA" id="ARBA00022842"/>
    </source>
</evidence>
<sequence>MPRLNIRHDLDDDFELISEQPAPSRKRKKRNDHSLLGEIAQHVGLENLGTEEAFNPSLGASRWEREWIFNFLGSLYDTGYILDVMRRIKGGKEANVYLCQAHPSLKMELLAAKLYRPRMVRNLRNDIRYRANRVVLDEYGKVVHDGRMLHAVRKGTTYGKELSHTSWLQHEYKTLQILYDAGLPVPEPVTSSDNTILMEYIGDIDHPAPNLTEITLTRQQARQVFDTLLHAVEVMLSLGKIHADLSAYNVLYWNGRSTIIDFPQAISPDENREAWDIFRRDVQRICDYFLRYGIHPNPYRLAHSIWMKHRGDPEMPVINETDETDG</sequence>
<feature type="domain" description="Protein kinase" evidence="12">
    <location>
        <begin position="82"/>
        <end position="326"/>
    </location>
</feature>
<evidence type="ECO:0000256" key="10">
    <source>
        <dbReference type="ARBA" id="ARBA00047899"/>
    </source>
</evidence>
<keyword evidence="9" id="KW-0460">Magnesium</keyword>
<comment type="caution">
    <text evidence="13">The sequence shown here is derived from an EMBL/GenBank/DDBJ whole genome shotgun (WGS) entry which is preliminary data.</text>
</comment>
<dbReference type="InterPro" id="IPR011009">
    <property type="entry name" value="Kinase-like_dom_sf"/>
</dbReference>
<protein>
    <recommendedName>
        <fullName evidence="2">non-specific serine/threonine protein kinase</fullName>
        <ecNumber evidence="2">2.7.11.1</ecNumber>
    </recommendedName>
</protein>
<dbReference type="GO" id="GO:0004674">
    <property type="term" value="F:protein serine/threonine kinase activity"/>
    <property type="evidence" value="ECO:0007669"/>
    <property type="project" value="UniProtKB-KW"/>
</dbReference>
<keyword evidence="6" id="KW-0547">Nucleotide-binding</keyword>
<evidence type="ECO:0000313" key="14">
    <source>
        <dbReference type="Proteomes" id="UP000264141"/>
    </source>
</evidence>
<keyword evidence="7" id="KW-0418">Kinase</keyword>
<gene>
    <name evidence="13" type="ORF">DEQ80_02655</name>
</gene>
<dbReference type="STRING" id="229919.GCA_001050195_01024"/>
<dbReference type="EMBL" id="DPBP01000010">
    <property type="protein sequence ID" value="HCE16740.1"/>
    <property type="molecule type" value="Genomic_DNA"/>
</dbReference>
<keyword evidence="4" id="KW-0808">Transferase</keyword>
<proteinExistence type="inferred from homology"/>
<accession>A0A3D1JDS4</accession>
<dbReference type="InterPro" id="IPR000719">
    <property type="entry name" value="Prot_kinase_dom"/>
</dbReference>
<evidence type="ECO:0000256" key="6">
    <source>
        <dbReference type="ARBA" id="ARBA00022741"/>
    </source>
</evidence>
<dbReference type="InterPro" id="IPR000687">
    <property type="entry name" value="RIO_kinase"/>
</dbReference>
<evidence type="ECO:0000256" key="7">
    <source>
        <dbReference type="ARBA" id="ARBA00022777"/>
    </source>
</evidence>
<evidence type="ECO:0000256" key="8">
    <source>
        <dbReference type="ARBA" id="ARBA00022840"/>
    </source>
</evidence>
<dbReference type="PROSITE" id="PS50011">
    <property type="entry name" value="PROTEIN_KINASE_DOM"/>
    <property type="match status" value="1"/>
</dbReference>
<dbReference type="SMART" id="SM00090">
    <property type="entry name" value="RIO"/>
    <property type="match status" value="1"/>
</dbReference>
<keyword evidence="8" id="KW-0067">ATP-binding</keyword>
<dbReference type="Proteomes" id="UP000264141">
    <property type="component" value="Unassembled WGS sequence"/>
</dbReference>